<dbReference type="SUPFAM" id="SSF55073">
    <property type="entry name" value="Nucleotide cyclase"/>
    <property type="match status" value="1"/>
</dbReference>
<dbReference type="InterPro" id="IPR011006">
    <property type="entry name" value="CheY-like_superfamily"/>
</dbReference>
<comment type="caution">
    <text evidence="8">The sequence shown here is derived from an EMBL/GenBank/DDBJ whole genome shotgun (WGS) entry which is preliminary data.</text>
</comment>
<dbReference type="EMBL" id="BEHY01000014">
    <property type="protein sequence ID" value="GBD08635.1"/>
    <property type="molecule type" value="Genomic_DNA"/>
</dbReference>
<dbReference type="PANTHER" id="PTHR48111:SF4">
    <property type="entry name" value="DNA-BINDING DUAL TRANSCRIPTIONAL REGULATOR OMPR"/>
    <property type="match status" value="1"/>
</dbReference>
<evidence type="ECO:0000256" key="2">
    <source>
        <dbReference type="ARBA" id="ARBA00023012"/>
    </source>
</evidence>
<evidence type="ECO:0000256" key="3">
    <source>
        <dbReference type="ARBA" id="ARBA00023015"/>
    </source>
</evidence>
<dbReference type="SMART" id="SM00448">
    <property type="entry name" value="REC"/>
    <property type="match status" value="1"/>
</dbReference>
<dbReference type="AlphaFoldDB" id="A0A2H5Y5B9"/>
<dbReference type="PROSITE" id="PS50110">
    <property type="entry name" value="RESPONSE_REGULATORY"/>
    <property type="match status" value="1"/>
</dbReference>
<dbReference type="FunFam" id="3.40.50.2300:FF:000001">
    <property type="entry name" value="DNA-binding response regulator PhoB"/>
    <property type="match status" value="1"/>
</dbReference>
<feature type="domain" description="Response regulatory" evidence="7">
    <location>
        <begin position="6"/>
        <end position="122"/>
    </location>
</feature>
<evidence type="ECO:0000313" key="8">
    <source>
        <dbReference type="EMBL" id="GBD08635.1"/>
    </source>
</evidence>
<dbReference type="Gene3D" id="3.40.50.2300">
    <property type="match status" value="1"/>
</dbReference>
<dbReference type="GO" id="GO:0005829">
    <property type="term" value="C:cytosol"/>
    <property type="evidence" value="ECO:0007669"/>
    <property type="project" value="TreeGrafter"/>
</dbReference>
<dbReference type="CDD" id="cd17574">
    <property type="entry name" value="REC_OmpR"/>
    <property type="match status" value="1"/>
</dbReference>
<evidence type="ECO:0000256" key="5">
    <source>
        <dbReference type="ARBA" id="ARBA00023163"/>
    </source>
</evidence>
<keyword evidence="2" id="KW-0902">Two-component regulatory system</keyword>
<dbReference type="Gene3D" id="3.30.70.270">
    <property type="match status" value="1"/>
</dbReference>
<dbReference type="GO" id="GO:0000156">
    <property type="term" value="F:phosphorelay response regulator activity"/>
    <property type="evidence" value="ECO:0007669"/>
    <property type="project" value="TreeGrafter"/>
</dbReference>
<evidence type="ECO:0000259" key="7">
    <source>
        <dbReference type="PROSITE" id="PS50110"/>
    </source>
</evidence>
<dbReference type="GO" id="GO:0006355">
    <property type="term" value="P:regulation of DNA-templated transcription"/>
    <property type="evidence" value="ECO:0007669"/>
    <property type="project" value="TreeGrafter"/>
</dbReference>
<dbReference type="SUPFAM" id="SSF52172">
    <property type="entry name" value="CheY-like"/>
    <property type="match status" value="1"/>
</dbReference>
<dbReference type="GO" id="GO:0032993">
    <property type="term" value="C:protein-DNA complex"/>
    <property type="evidence" value="ECO:0007669"/>
    <property type="project" value="TreeGrafter"/>
</dbReference>
<protein>
    <submittedName>
        <fullName evidence="8">Alkaline phosphatase synthesis transcriptional regulatory protein PhoP</fullName>
    </submittedName>
</protein>
<dbReference type="InterPro" id="IPR029787">
    <property type="entry name" value="Nucleotide_cyclase"/>
</dbReference>
<evidence type="ECO:0000256" key="6">
    <source>
        <dbReference type="PROSITE-ProRule" id="PRU00169"/>
    </source>
</evidence>
<sequence length="286" mass="31985">MSRVATMLIVEDEPETASLLETYFRAQGYQVLTAASGEEALSMAQAHPVDLIVLDIRLPDIDGFEVFRQLRAHRRTREVPVIFLTEKRERESRLTGLEMGAHDYIPKPFSLQELRARVQNILRRSRAEPAIDGLTGLPGRPLILESLREQLEQSDWGALLIGLEGLEAFGERYGFVARDDAIRAVGLLLTGINHENGDAFFLGHIGEGWFILIGSRHQVNAVAPQAIARLKSALPYFYPLQDVEGKPPDLPALRIATARVQGTEGPFPDPEAVIRRLLERREALPR</sequence>
<evidence type="ECO:0000256" key="4">
    <source>
        <dbReference type="ARBA" id="ARBA00023125"/>
    </source>
</evidence>
<keyword evidence="3" id="KW-0805">Transcription regulation</keyword>
<dbReference type="InterPro" id="IPR001789">
    <property type="entry name" value="Sig_transdc_resp-reg_receiver"/>
</dbReference>
<reference evidence="9" key="1">
    <citation type="submission" date="2017-09" db="EMBL/GenBank/DDBJ databases">
        <title>Metaegenomics of thermophilic ammonia-oxidizing enrichment culture.</title>
        <authorList>
            <person name="Kato S."/>
            <person name="Suzuki K."/>
        </authorList>
    </citation>
    <scope>NUCLEOTIDE SEQUENCE [LARGE SCALE GENOMIC DNA]</scope>
</reference>
<dbReference type="Proteomes" id="UP000236642">
    <property type="component" value="Unassembled WGS sequence"/>
</dbReference>
<dbReference type="InterPro" id="IPR039420">
    <property type="entry name" value="WalR-like"/>
</dbReference>
<keyword evidence="1 6" id="KW-0597">Phosphoprotein</keyword>
<feature type="modified residue" description="4-aspartylphosphate" evidence="6">
    <location>
        <position position="55"/>
    </location>
</feature>
<keyword evidence="4" id="KW-0238">DNA-binding</keyword>
<accession>A0A2H5Y5B9</accession>
<dbReference type="GO" id="GO:0000976">
    <property type="term" value="F:transcription cis-regulatory region binding"/>
    <property type="evidence" value="ECO:0007669"/>
    <property type="project" value="TreeGrafter"/>
</dbReference>
<dbReference type="Pfam" id="PF00072">
    <property type="entry name" value="Response_reg"/>
    <property type="match status" value="1"/>
</dbReference>
<evidence type="ECO:0000256" key="1">
    <source>
        <dbReference type="ARBA" id="ARBA00022553"/>
    </source>
</evidence>
<dbReference type="InterPro" id="IPR043128">
    <property type="entry name" value="Rev_trsase/Diguanyl_cyclase"/>
</dbReference>
<name>A0A2H5Y5B9_9CHLR</name>
<evidence type="ECO:0000313" key="9">
    <source>
        <dbReference type="Proteomes" id="UP000236642"/>
    </source>
</evidence>
<proteinExistence type="predicted"/>
<keyword evidence="5" id="KW-0804">Transcription</keyword>
<dbReference type="PANTHER" id="PTHR48111">
    <property type="entry name" value="REGULATOR OF RPOS"/>
    <property type="match status" value="1"/>
</dbReference>
<organism evidence="8 9">
    <name type="scientific">Candidatus Thermoflexus japonica</name>
    <dbReference type="NCBI Taxonomy" id="2035417"/>
    <lineage>
        <taxon>Bacteria</taxon>
        <taxon>Bacillati</taxon>
        <taxon>Chloroflexota</taxon>
        <taxon>Thermoflexia</taxon>
        <taxon>Thermoflexales</taxon>
        <taxon>Thermoflexaceae</taxon>
        <taxon>Thermoflexus</taxon>
    </lineage>
</organism>
<gene>
    <name evidence="8" type="primary">phoP_4</name>
    <name evidence="8" type="ORF">HRbin22_00876</name>
</gene>